<dbReference type="InterPro" id="IPR001387">
    <property type="entry name" value="Cro/C1-type_HTH"/>
</dbReference>
<evidence type="ECO:0000256" key="1">
    <source>
        <dbReference type="ARBA" id="ARBA00023015"/>
    </source>
</evidence>
<dbReference type="AlphaFoldDB" id="A0A212J3K8"/>
<proteinExistence type="predicted"/>
<dbReference type="Pfam" id="PF00717">
    <property type="entry name" value="Peptidase_S24"/>
    <property type="match status" value="1"/>
</dbReference>
<dbReference type="Gene3D" id="1.10.260.40">
    <property type="entry name" value="lambda repressor-like DNA-binding domains"/>
    <property type="match status" value="1"/>
</dbReference>
<dbReference type="CDD" id="cd06529">
    <property type="entry name" value="S24_LexA-like"/>
    <property type="match status" value="1"/>
</dbReference>
<evidence type="ECO:0000256" key="2">
    <source>
        <dbReference type="ARBA" id="ARBA00023125"/>
    </source>
</evidence>
<dbReference type="SUPFAM" id="SSF51306">
    <property type="entry name" value="LexA/Signal peptidase"/>
    <property type="match status" value="1"/>
</dbReference>
<evidence type="ECO:0000259" key="4">
    <source>
        <dbReference type="PROSITE" id="PS50943"/>
    </source>
</evidence>
<evidence type="ECO:0000313" key="5">
    <source>
        <dbReference type="EMBL" id="SBV94046.1"/>
    </source>
</evidence>
<dbReference type="PANTHER" id="PTHR40661:SF3">
    <property type="entry name" value="FELS-1 PROPHAGE TRANSCRIPTIONAL REGULATOR"/>
    <property type="match status" value="1"/>
</dbReference>
<dbReference type="EMBL" id="FLUO01000001">
    <property type="protein sequence ID" value="SBV94046.1"/>
    <property type="molecule type" value="Genomic_DNA"/>
</dbReference>
<keyword evidence="3" id="KW-0804">Transcription</keyword>
<dbReference type="InterPro" id="IPR036286">
    <property type="entry name" value="LexA/Signal_pep-like_sf"/>
</dbReference>
<organism evidence="5">
    <name type="scientific">uncultured Alphaproteobacteria bacterium</name>
    <dbReference type="NCBI Taxonomy" id="91750"/>
    <lineage>
        <taxon>Bacteria</taxon>
        <taxon>Pseudomonadati</taxon>
        <taxon>Pseudomonadota</taxon>
        <taxon>Alphaproteobacteria</taxon>
        <taxon>environmental samples</taxon>
    </lineage>
</organism>
<sequence>MSEAELVAGAFNPLGTLGDRTRERREQLGLSQGELGQRVGVSQQAIDQLESGATKRPRYVADLARELDVSIEWLQGKTEERGQGYLPQFLNPSTPTTTSRIPEVDVRGGMGGGGVVALEVNHVDEWGNSMAADNVRATWELPNDYLRHELRVAPAKAYLIEVRGDSMSPTLETGDRVMIDTADTVPAPGGVFALFDGLGVVVKRLEHVPMSDPPIIKIISDNPHHGIYERTLEEIRIIGRAIWFGRRM</sequence>
<name>A0A212J3K8_9PROT</name>
<dbReference type="GO" id="GO:0003677">
    <property type="term" value="F:DNA binding"/>
    <property type="evidence" value="ECO:0007669"/>
    <property type="project" value="UniProtKB-KW"/>
</dbReference>
<accession>A0A212J3K8</accession>
<dbReference type="InterPro" id="IPR039418">
    <property type="entry name" value="LexA-like"/>
</dbReference>
<keyword evidence="1" id="KW-0805">Transcription regulation</keyword>
<reference evidence="5" key="1">
    <citation type="submission" date="2016-04" db="EMBL/GenBank/DDBJ databases">
        <authorList>
            <person name="Evans L.H."/>
            <person name="Alamgir A."/>
            <person name="Owens N."/>
            <person name="Weber N.D."/>
            <person name="Virtaneva K."/>
            <person name="Barbian K."/>
            <person name="Babar A."/>
            <person name="Rosenke K."/>
        </authorList>
    </citation>
    <scope>NUCLEOTIDE SEQUENCE</scope>
    <source>
        <strain evidence="5">86</strain>
    </source>
</reference>
<dbReference type="PANTHER" id="PTHR40661">
    <property type="match status" value="1"/>
</dbReference>
<gene>
    <name evidence="5" type="ORF">KL86APRO_10462</name>
</gene>
<dbReference type="PROSITE" id="PS50943">
    <property type="entry name" value="HTH_CROC1"/>
    <property type="match status" value="1"/>
</dbReference>
<keyword evidence="2" id="KW-0238">DNA-binding</keyword>
<dbReference type="CDD" id="cd00093">
    <property type="entry name" value="HTH_XRE"/>
    <property type="match status" value="1"/>
</dbReference>
<dbReference type="Gene3D" id="2.10.109.10">
    <property type="entry name" value="Umud Fragment, subunit A"/>
    <property type="match status" value="1"/>
</dbReference>
<dbReference type="SMART" id="SM00530">
    <property type="entry name" value="HTH_XRE"/>
    <property type="match status" value="1"/>
</dbReference>
<dbReference type="SUPFAM" id="SSF47413">
    <property type="entry name" value="lambda repressor-like DNA-binding domains"/>
    <property type="match status" value="1"/>
</dbReference>
<dbReference type="Pfam" id="PF01381">
    <property type="entry name" value="HTH_3"/>
    <property type="match status" value="1"/>
</dbReference>
<dbReference type="InterPro" id="IPR010982">
    <property type="entry name" value="Lambda_DNA-bd_dom_sf"/>
</dbReference>
<feature type="domain" description="HTH cro/C1-type" evidence="4">
    <location>
        <begin position="22"/>
        <end position="74"/>
    </location>
</feature>
<evidence type="ECO:0000256" key="3">
    <source>
        <dbReference type="ARBA" id="ARBA00023163"/>
    </source>
</evidence>
<protein>
    <submittedName>
        <fullName evidence="5">Putative Repressor protein CI</fullName>
    </submittedName>
</protein>
<dbReference type="InterPro" id="IPR015927">
    <property type="entry name" value="Peptidase_S24_S26A/B/C"/>
</dbReference>